<sequence>MKTEPNEVHNKPKLVTVFGGSGFVGRAVVASLTKRGYRVRVAVRKPEIAYYMAPIGNVGQIQMVQANVRHRGSVERAIMGADHVINLVGILAEGGKQRFNSVQVLGAKNVAEATKAAGLKLTHLSSLAADANSASDYARTKAEGEKAVLSVLPDTVILRPSIIFGHEDQFFNRFANMARFSPFLPVIGGGETKLQPVYVGDVAEAVARAVDGNLTAGTVYELGGPDVQPFKHWMKDTLSVIARKRIILSIPFWVARIQASVLGLLPNPLLTNDQVTLLKSDNVVSDQAVKEGRTLQGIGIKPEAVDAVLPAYLWRYRVAGQYTKTGFA</sequence>
<proteinExistence type="predicted"/>
<gene>
    <name evidence="2" type="ORF">CEV31_1511</name>
</gene>
<evidence type="ECO:0000259" key="1">
    <source>
        <dbReference type="Pfam" id="PF01370"/>
    </source>
</evidence>
<evidence type="ECO:0000313" key="2">
    <source>
        <dbReference type="EMBL" id="OYR20086.1"/>
    </source>
</evidence>
<organism evidence="2 3">
    <name type="scientific">Brucella thiophenivorans</name>
    <dbReference type="NCBI Taxonomy" id="571255"/>
    <lineage>
        <taxon>Bacteria</taxon>
        <taxon>Pseudomonadati</taxon>
        <taxon>Pseudomonadota</taxon>
        <taxon>Alphaproteobacteria</taxon>
        <taxon>Hyphomicrobiales</taxon>
        <taxon>Brucellaceae</taxon>
        <taxon>Brucella/Ochrobactrum group</taxon>
        <taxon>Brucella</taxon>
    </lineage>
</organism>
<dbReference type="FunFam" id="3.40.50.720:FF:000702">
    <property type="entry name" value="NADH dehydrogenase (Ubiquinone)"/>
    <property type="match status" value="1"/>
</dbReference>
<evidence type="ECO:0000313" key="3">
    <source>
        <dbReference type="Proteomes" id="UP000215590"/>
    </source>
</evidence>
<dbReference type="Proteomes" id="UP000215590">
    <property type="component" value="Unassembled WGS sequence"/>
</dbReference>
<protein>
    <submittedName>
        <fullName evidence="2">Putative NADH-ubiquinone oxidoreductase</fullName>
    </submittedName>
</protein>
<dbReference type="CDD" id="cd05271">
    <property type="entry name" value="NDUFA9_like_SDR_a"/>
    <property type="match status" value="1"/>
</dbReference>
<feature type="domain" description="NAD-dependent epimerase/dehydratase" evidence="1">
    <location>
        <begin position="15"/>
        <end position="223"/>
    </location>
</feature>
<dbReference type="PANTHER" id="PTHR12126">
    <property type="entry name" value="NADH-UBIQUINONE OXIDOREDUCTASE 39 KDA SUBUNIT-RELATED"/>
    <property type="match status" value="1"/>
</dbReference>
<dbReference type="Gene3D" id="3.40.50.720">
    <property type="entry name" value="NAD(P)-binding Rossmann-like Domain"/>
    <property type="match status" value="1"/>
</dbReference>
<dbReference type="OrthoDB" id="9776313at2"/>
<dbReference type="InterPro" id="IPR036291">
    <property type="entry name" value="NAD(P)-bd_dom_sf"/>
</dbReference>
<dbReference type="RefSeq" id="WP_094506304.1">
    <property type="nucleotide sequence ID" value="NZ_JBHEEK010000001.1"/>
</dbReference>
<keyword evidence="2" id="KW-0830">Ubiquinone</keyword>
<accession>A0A256FZ79</accession>
<dbReference type="SUPFAM" id="SSF51735">
    <property type="entry name" value="NAD(P)-binding Rossmann-fold domains"/>
    <property type="match status" value="1"/>
</dbReference>
<dbReference type="GO" id="GO:0044877">
    <property type="term" value="F:protein-containing complex binding"/>
    <property type="evidence" value="ECO:0007669"/>
    <property type="project" value="TreeGrafter"/>
</dbReference>
<dbReference type="InterPro" id="IPR051207">
    <property type="entry name" value="ComplexI_NDUFA9_subunit"/>
</dbReference>
<comment type="caution">
    <text evidence="2">The sequence shown here is derived from an EMBL/GenBank/DDBJ whole genome shotgun (WGS) entry which is preliminary data.</text>
</comment>
<keyword evidence="3" id="KW-1185">Reference proteome</keyword>
<dbReference type="Pfam" id="PF01370">
    <property type="entry name" value="Epimerase"/>
    <property type="match status" value="1"/>
</dbReference>
<dbReference type="EMBL" id="NNRJ01000015">
    <property type="protein sequence ID" value="OYR20086.1"/>
    <property type="molecule type" value="Genomic_DNA"/>
</dbReference>
<reference evidence="2 3" key="1">
    <citation type="submission" date="2017-07" db="EMBL/GenBank/DDBJ databases">
        <title>Phylogenetic study on the rhizospheric bacterium Ochrobactrum sp. A44.</title>
        <authorList>
            <person name="Krzyzanowska D.M."/>
            <person name="Ossowicki A."/>
            <person name="Rajewska M."/>
            <person name="Maciag T."/>
            <person name="Kaczynski Z."/>
            <person name="Czerwicka M."/>
            <person name="Jafra S."/>
        </authorList>
    </citation>
    <scope>NUCLEOTIDE SEQUENCE [LARGE SCALE GENOMIC DNA]</scope>
    <source>
        <strain evidence="2 3">DSM 7216</strain>
    </source>
</reference>
<dbReference type="PANTHER" id="PTHR12126:SF11">
    <property type="entry name" value="NADH DEHYDROGENASE [UBIQUINONE] 1 ALPHA SUBCOMPLEX SUBUNIT 9, MITOCHONDRIAL"/>
    <property type="match status" value="1"/>
</dbReference>
<dbReference type="InterPro" id="IPR001509">
    <property type="entry name" value="Epimerase_deHydtase"/>
</dbReference>
<name>A0A256FZ79_9HYPH</name>
<dbReference type="AlphaFoldDB" id="A0A256FZ79"/>